<proteinExistence type="predicted"/>
<organism evidence="1 2">
    <name type="scientific">Paramuricea clavata</name>
    <name type="common">Red gorgonian</name>
    <name type="synonym">Violescent sea-whip</name>
    <dbReference type="NCBI Taxonomy" id="317549"/>
    <lineage>
        <taxon>Eukaryota</taxon>
        <taxon>Metazoa</taxon>
        <taxon>Cnidaria</taxon>
        <taxon>Anthozoa</taxon>
        <taxon>Octocorallia</taxon>
        <taxon>Malacalcyonacea</taxon>
        <taxon>Plexauridae</taxon>
        <taxon>Paramuricea</taxon>
    </lineage>
</organism>
<evidence type="ECO:0000313" key="2">
    <source>
        <dbReference type="Proteomes" id="UP001152795"/>
    </source>
</evidence>
<dbReference type="Proteomes" id="UP001152795">
    <property type="component" value="Unassembled WGS sequence"/>
</dbReference>
<dbReference type="OrthoDB" id="6139803at2759"/>
<reference evidence="1" key="1">
    <citation type="submission" date="2020-04" db="EMBL/GenBank/DDBJ databases">
        <authorList>
            <person name="Alioto T."/>
            <person name="Alioto T."/>
            <person name="Gomez Garrido J."/>
        </authorList>
    </citation>
    <scope>NUCLEOTIDE SEQUENCE</scope>
    <source>
        <strain evidence="1">A484AB</strain>
    </source>
</reference>
<comment type="caution">
    <text evidence="1">The sequence shown here is derived from an EMBL/GenBank/DDBJ whole genome shotgun (WGS) entry which is preliminary data.</text>
</comment>
<feature type="non-terminal residue" evidence="1">
    <location>
        <position position="1"/>
    </location>
</feature>
<keyword evidence="2" id="KW-1185">Reference proteome</keyword>
<sequence length="85" mass="9936">RPLMEYGDFIWDGCGVECSNALERIQFDAARLVTGAIKGTNRVALLEELSWDKLETRRYIHKLSVLYKIKNRMVPDYLYFVLPKP</sequence>
<accession>A0A6S7JNW8</accession>
<feature type="non-terminal residue" evidence="1">
    <location>
        <position position="85"/>
    </location>
</feature>
<name>A0A6S7JNW8_PARCT</name>
<dbReference type="AlphaFoldDB" id="A0A6S7JNW8"/>
<protein>
    <submittedName>
        <fullName evidence="1">Uncharacterized protein</fullName>
    </submittedName>
</protein>
<dbReference type="EMBL" id="CACRXK020018569">
    <property type="protein sequence ID" value="CAB4032641.1"/>
    <property type="molecule type" value="Genomic_DNA"/>
</dbReference>
<evidence type="ECO:0000313" key="1">
    <source>
        <dbReference type="EMBL" id="CAB4032641.1"/>
    </source>
</evidence>
<gene>
    <name evidence="1" type="ORF">PACLA_8A018141</name>
</gene>